<feature type="domain" description="Putative metallopeptidase" evidence="1">
    <location>
        <begin position="219"/>
        <end position="461"/>
    </location>
</feature>
<evidence type="ECO:0000259" key="1">
    <source>
        <dbReference type="Pfam" id="PF13203"/>
    </source>
</evidence>
<comment type="caution">
    <text evidence="2">The sequence shown here is derived from an EMBL/GenBank/DDBJ whole genome shotgun (WGS) entry which is preliminary data.</text>
</comment>
<dbReference type="RefSeq" id="WP_204062654.1">
    <property type="nucleotide sequence ID" value="NZ_BOOJ01000009.1"/>
</dbReference>
<evidence type="ECO:0000313" key="2">
    <source>
        <dbReference type="EMBL" id="GIH90290.1"/>
    </source>
</evidence>
<organism evidence="2 3">
    <name type="scientific">Planobispora siamensis</name>
    <dbReference type="NCBI Taxonomy" id="936338"/>
    <lineage>
        <taxon>Bacteria</taxon>
        <taxon>Bacillati</taxon>
        <taxon>Actinomycetota</taxon>
        <taxon>Actinomycetes</taxon>
        <taxon>Streptosporangiales</taxon>
        <taxon>Streptosporangiaceae</taxon>
        <taxon>Planobispora</taxon>
    </lineage>
</organism>
<keyword evidence="3" id="KW-1185">Reference proteome</keyword>
<proteinExistence type="predicted"/>
<gene>
    <name evidence="2" type="ORF">Psi01_09200</name>
</gene>
<reference evidence="2 3" key="1">
    <citation type="submission" date="2021-01" db="EMBL/GenBank/DDBJ databases">
        <title>Whole genome shotgun sequence of Planobispora siamensis NBRC 107568.</title>
        <authorList>
            <person name="Komaki H."/>
            <person name="Tamura T."/>
        </authorList>
    </citation>
    <scope>NUCLEOTIDE SEQUENCE [LARGE SCALE GENOMIC DNA]</scope>
    <source>
        <strain evidence="2 3">NBRC 107568</strain>
    </source>
</reference>
<sequence length="603" mass="66985">MARQKAKVDPWREKVEQGWRLVDRHPLFRAYSACLHVAEDRELSADTWAVVFADGRVRHHPGRRAEPEEWAWVFAHLLLHLGFGHADPRSAFPGDIGEKIDDRWVTSHLPDPAYRAACCLAVDRFLRTLKIGRCPEPLPAELPPEDETTLSERWRRLGLPPRFTPPGPPDFVIGDEETAKNMDYQEDFAIGVADTATAALDLAGAPRSTADRHVAGPWDHALRWFISSYPLLGALAAGMKIVADAELARGWDVSIAAVSAEAAEIYVNPLVRMSAEEWRFILAHEMLHAALRHGERVGGRDPYLWNVAADYVINGWLVEMAVGVMPEGLLYDQSLAGLSTEAVYDRIATDLRRLRKLATLRGRGLGDVLDRPIPRSGAPGRYVDLDDYYRNALSTGLAYHQSSGRGLLPAGLEQEIRALDQPPLPWDAALARWFDEHVPAVERRRSYARASRRQAATPDIPRPGRVRPEELVRRATFGVVLDTSGSMDTSLLGKALGAIASYAVARDVPRARVVFCDAAAYDAGYLPVEEIASRVRVRGRGGTVLQPGIDLLERADDFPREGPILVITDGWCDVVRVRREHAFLIPAGGRLPFTPRGPVFRMK</sequence>
<dbReference type="Proteomes" id="UP000619788">
    <property type="component" value="Unassembled WGS sequence"/>
</dbReference>
<name>A0A8J3WIA8_9ACTN</name>
<dbReference type="EMBL" id="BOOJ01000009">
    <property type="protein sequence ID" value="GIH90290.1"/>
    <property type="molecule type" value="Genomic_DNA"/>
</dbReference>
<dbReference type="PANTHER" id="PTHR38730">
    <property type="entry name" value="SLL7028 PROTEIN"/>
    <property type="match status" value="1"/>
</dbReference>
<accession>A0A8J3WIA8</accession>
<protein>
    <recommendedName>
        <fullName evidence="1">Putative metallopeptidase domain-containing protein</fullName>
    </recommendedName>
</protein>
<dbReference type="PANTHER" id="PTHR38730:SF1">
    <property type="entry name" value="SLL7028 PROTEIN"/>
    <property type="match status" value="1"/>
</dbReference>
<evidence type="ECO:0000313" key="3">
    <source>
        <dbReference type="Proteomes" id="UP000619788"/>
    </source>
</evidence>
<dbReference type="Pfam" id="PF13203">
    <property type="entry name" value="DUF2201_N"/>
    <property type="match status" value="1"/>
</dbReference>
<dbReference type="AlphaFoldDB" id="A0A8J3WIA8"/>
<dbReference type="InterPro" id="IPR025154">
    <property type="entry name" value="Put_metallopeptidase_dom"/>
</dbReference>